<evidence type="ECO:0000256" key="2">
    <source>
        <dbReference type="SAM" id="SignalP"/>
    </source>
</evidence>
<dbReference type="AlphaFoldDB" id="A0A8T2PPB1"/>
<dbReference type="Proteomes" id="UP000824540">
    <property type="component" value="Unassembled WGS sequence"/>
</dbReference>
<evidence type="ECO:0000256" key="1">
    <source>
        <dbReference type="SAM" id="MobiDB-lite"/>
    </source>
</evidence>
<comment type="caution">
    <text evidence="3">The sequence shown here is derived from an EMBL/GenBank/DDBJ whole genome shotgun (WGS) entry which is preliminary data.</text>
</comment>
<feature type="region of interest" description="Disordered" evidence="1">
    <location>
        <begin position="29"/>
        <end position="55"/>
    </location>
</feature>
<gene>
    <name evidence="3" type="ORF">JZ751_017770</name>
</gene>
<keyword evidence="4" id="KW-1185">Reference proteome</keyword>
<protein>
    <submittedName>
        <fullName evidence="3">Uncharacterized protein</fullName>
    </submittedName>
</protein>
<proteinExistence type="predicted"/>
<keyword evidence="2" id="KW-0732">Signal</keyword>
<dbReference type="EMBL" id="JAFBMS010000004">
    <property type="protein sequence ID" value="KAG9353194.1"/>
    <property type="molecule type" value="Genomic_DNA"/>
</dbReference>
<feature type="signal peptide" evidence="2">
    <location>
        <begin position="1"/>
        <end position="20"/>
    </location>
</feature>
<name>A0A8T2PPB1_9TELE</name>
<accession>A0A8T2PPB1</accession>
<evidence type="ECO:0000313" key="4">
    <source>
        <dbReference type="Proteomes" id="UP000824540"/>
    </source>
</evidence>
<reference evidence="3" key="1">
    <citation type="thesis" date="2021" institute="BYU ScholarsArchive" country="Provo, UT, USA">
        <title>Applications of and Algorithms for Genome Assembly and Genomic Analyses with an Emphasis on Marine Teleosts.</title>
        <authorList>
            <person name="Pickett B.D."/>
        </authorList>
    </citation>
    <scope>NUCLEOTIDE SEQUENCE</scope>
    <source>
        <strain evidence="3">HI-2016</strain>
    </source>
</reference>
<organism evidence="3 4">
    <name type="scientific">Albula glossodonta</name>
    <name type="common">roundjaw bonefish</name>
    <dbReference type="NCBI Taxonomy" id="121402"/>
    <lineage>
        <taxon>Eukaryota</taxon>
        <taxon>Metazoa</taxon>
        <taxon>Chordata</taxon>
        <taxon>Craniata</taxon>
        <taxon>Vertebrata</taxon>
        <taxon>Euteleostomi</taxon>
        <taxon>Actinopterygii</taxon>
        <taxon>Neopterygii</taxon>
        <taxon>Teleostei</taxon>
        <taxon>Albuliformes</taxon>
        <taxon>Albulidae</taxon>
        <taxon>Albula</taxon>
    </lineage>
</organism>
<feature type="chain" id="PRO_5035782640" evidence="2">
    <location>
        <begin position="21"/>
        <end position="121"/>
    </location>
</feature>
<sequence length="121" mass="13117">MAQIFPLSLCLLFYVQAVTGVPEGDVENAFDPVAPDPSQTAVPLHEDRDRQNTRRSSVRYALRGPACGVRLRIRPCGMSLATAVALLFCGPSSSRAFSSRDAAILLCLIKQMSLDVLVLEP</sequence>
<evidence type="ECO:0000313" key="3">
    <source>
        <dbReference type="EMBL" id="KAG9353194.1"/>
    </source>
</evidence>